<dbReference type="EC" id="3.1.3.3" evidence="4"/>
<feature type="active site" description="Proton donor" evidence="11">
    <location>
        <position position="1050"/>
    </location>
</feature>
<name>A0A7J6NZ76_PEROL</name>
<dbReference type="SUPFAM" id="SSF56784">
    <property type="entry name" value="HAD-like"/>
    <property type="match status" value="2"/>
</dbReference>
<dbReference type="PANTHER" id="PTHR43344">
    <property type="entry name" value="PHOSPHOSERINE PHOSPHATASE"/>
    <property type="match status" value="1"/>
</dbReference>
<feature type="compositionally biased region" description="Polar residues" evidence="12">
    <location>
        <begin position="796"/>
        <end position="817"/>
    </location>
</feature>
<evidence type="ECO:0000256" key="7">
    <source>
        <dbReference type="ARBA" id="ARBA00022801"/>
    </source>
</evidence>
<keyword evidence="8" id="KW-0460">Magnesium</keyword>
<keyword evidence="6" id="KW-0479">Metal-binding</keyword>
<protein>
    <recommendedName>
        <fullName evidence="4">phosphoserine phosphatase</fullName>
        <ecNumber evidence="4">3.1.3.3</ecNumber>
    </recommendedName>
    <alternativeName>
        <fullName evidence="10">O-phosphoserine phosphohydrolase</fullName>
    </alternativeName>
</protein>
<comment type="cofactor">
    <cofactor evidence="1">
        <name>Mg(2+)</name>
        <dbReference type="ChEBI" id="CHEBI:18420"/>
    </cofactor>
</comment>
<feature type="transmembrane region" description="Helical" evidence="13">
    <location>
        <begin position="88"/>
        <end position="109"/>
    </location>
</feature>
<sequence length="1191" mass="129605">MPEGNANGAAPRVVVAREPPEPTCCCGCTFTFALEVFAAMDLVFGLISLLSIAMQGVQTPEATGYAGYYGEAIQAVLTVGATNDAAGAMQAASSGLTASTVIMAGLGLLGVYQKNPLYVRIYAYSCLVRVIVLGLLTLTSLLWVNTILSAQVDELANFIQQLPLVSQYSLALSCIASCQFEYFKEVDIPFSINKEAVATLFGYICGFFLMLSLACELCFRCFVAWIGLRCAACIEAPADRGVPVPPRESQGDNVTLTIPTAVEPGEPINLIVDGQSITLAAPTVDTPAGDTEGLRRAGYEGWVSVLSSRIKYGDGKTRFPVDGMEKSHSHRDSVDTTLTASPAPSAPLEAEMGVPGSSLYLFSIRGRDQPGISHLMCQTIADFEHSTLLDISQICIDELLMLSLLVKQIAWGVSVSVRQLHDDSGANKDGEDHQASLEGDDGLCGSEDCLVQVVYHPPKGTVVQCLPPALLLNVCSIATREGWSVVSVVHFNPDAPLWVHSLQLRVRQTGDFLPEESIQDDIYNAASHPVGSRQRLYLLLQEVCHRVGAEVVVRPYEAPSKPKPKSLVVFGLSEVLVSNDVLMLLLKEAGKDYDGIRAQCEKQKLSVNETSHRLVAALEGAPRDVVTRTISQLRLTKGAKKSLPGSQVSLCFRRSCILNDPWMSMFRYLGFKLALITSSASQSIARHVQSELGLDYALATEIEVDPKTDRITGKHGTLMDNFRKVDYMRLIADRENISQENVIVVGDYVHADYLFDQCGYRIHFNARQQGDMRVLLHLLGYSETHVRELVELAQTGPNDSWNTPSIEEQLTPTTSTAVPDIDTGDQDDSSDGNYALVRSRHSTAERLFECVLAVIGPDAPGLIELLLGPVVKTGQIITYNLHGVFCMGMKIYVTDPESRDDCLKDILFITHGRGMDMQYSTQESLPALPSFADLKTPKRRAPSDVPSLLVTLVEQPTLEAGALATVLKILAENNMNISVIRRLDESEGAMSALQFVLTSKATEMSTDEIRSSLREKLLGADCVQSGCVDCAVQVDDIARLCRRLVVFDMDSTLVEGEVIDELAKLAGVEKEVSAITAKAMHGEIDFFESLKQRVALLKGASAKYMIDAVESHMKFMPGAKQLTKTLKAMGFKMAVISGGFLPFAQHTKKELGLDYAYANELEIDSKWASLRTHSWPGGHSPEKARSAGHAG</sequence>
<gene>
    <name evidence="14" type="ORF">FOZ60_001956</name>
</gene>
<comment type="similarity">
    <text evidence="3">Belongs to the HAD-like hydrolase superfamily. SerB family.</text>
</comment>
<dbReference type="UniPathway" id="UPA00135">
    <property type="reaction ID" value="UER00198"/>
</dbReference>
<evidence type="ECO:0000256" key="8">
    <source>
        <dbReference type="ARBA" id="ARBA00022842"/>
    </source>
</evidence>
<proteinExistence type="inferred from homology"/>
<evidence type="ECO:0000256" key="10">
    <source>
        <dbReference type="ARBA" id="ARBA00031693"/>
    </source>
</evidence>
<evidence type="ECO:0000256" key="12">
    <source>
        <dbReference type="SAM" id="MobiDB-lite"/>
    </source>
</evidence>
<dbReference type="InterPro" id="IPR023214">
    <property type="entry name" value="HAD_sf"/>
</dbReference>
<evidence type="ECO:0000256" key="1">
    <source>
        <dbReference type="ARBA" id="ARBA00001946"/>
    </source>
</evidence>
<keyword evidence="13" id="KW-0812">Transmembrane</keyword>
<dbReference type="GO" id="GO:0036424">
    <property type="term" value="F:L-phosphoserine phosphatase activity"/>
    <property type="evidence" value="ECO:0007669"/>
    <property type="project" value="InterPro"/>
</dbReference>
<accession>A0A7J6NZ76</accession>
<feature type="region of interest" description="Disordered" evidence="12">
    <location>
        <begin position="796"/>
        <end position="832"/>
    </location>
</feature>
<keyword evidence="5" id="KW-0028">Amino-acid biosynthesis</keyword>
<dbReference type="GO" id="GO:0005737">
    <property type="term" value="C:cytoplasm"/>
    <property type="evidence" value="ECO:0007669"/>
    <property type="project" value="TreeGrafter"/>
</dbReference>
<dbReference type="EMBL" id="JABANP010000131">
    <property type="protein sequence ID" value="KAF4689182.1"/>
    <property type="molecule type" value="Genomic_DNA"/>
</dbReference>
<evidence type="ECO:0000313" key="15">
    <source>
        <dbReference type="Proteomes" id="UP000541610"/>
    </source>
</evidence>
<dbReference type="InterPro" id="IPR004469">
    <property type="entry name" value="PSP"/>
</dbReference>
<dbReference type="AlphaFoldDB" id="A0A7J6NZ76"/>
<keyword evidence="13" id="KW-0472">Membrane</keyword>
<dbReference type="PANTHER" id="PTHR43344:SF2">
    <property type="entry name" value="PHOSPHOSERINE PHOSPHATASE"/>
    <property type="match status" value="1"/>
</dbReference>
<evidence type="ECO:0000256" key="13">
    <source>
        <dbReference type="SAM" id="Phobius"/>
    </source>
</evidence>
<comment type="caution">
    <text evidence="14">The sequence shown here is derived from an EMBL/GenBank/DDBJ whole genome shotgun (WGS) entry which is preliminary data.</text>
</comment>
<organism evidence="14 15">
    <name type="scientific">Perkinsus olseni</name>
    <name type="common">Perkinsus atlanticus</name>
    <dbReference type="NCBI Taxonomy" id="32597"/>
    <lineage>
        <taxon>Eukaryota</taxon>
        <taxon>Sar</taxon>
        <taxon>Alveolata</taxon>
        <taxon>Perkinsozoa</taxon>
        <taxon>Perkinsea</taxon>
        <taxon>Perkinsida</taxon>
        <taxon>Perkinsidae</taxon>
        <taxon>Perkinsus</taxon>
    </lineage>
</organism>
<feature type="active site" description="Nucleophile" evidence="11">
    <location>
        <position position="1048"/>
    </location>
</feature>
<dbReference type="NCBIfam" id="TIGR00338">
    <property type="entry name" value="serB"/>
    <property type="match status" value="1"/>
</dbReference>
<evidence type="ECO:0000256" key="6">
    <source>
        <dbReference type="ARBA" id="ARBA00022723"/>
    </source>
</evidence>
<feature type="compositionally biased region" description="Low complexity" evidence="12">
    <location>
        <begin position="336"/>
        <end position="349"/>
    </location>
</feature>
<evidence type="ECO:0000256" key="2">
    <source>
        <dbReference type="ARBA" id="ARBA00005135"/>
    </source>
</evidence>
<dbReference type="GO" id="GO:0006564">
    <property type="term" value="P:L-serine biosynthetic process"/>
    <property type="evidence" value="ECO:0007669"/>
    <property type="project" value="UniProtKB-KW"/>
</dbReference>
<reference evidence="14 15" key="1">
    <citation type="submission" date="2020-04" db="EMBL/GenBank/DDBJ databases">
        <title>Perkinsus olseni comparative genomics.</title>
        <authorList>
            <person name="Bogema D.R."/>
        </authorList>
    </citation>
    <scope>NUCLEOTIDE SEQUENCE [LARGE SCALE GENOMIC DNA]</scope>
    <source>
        <strain evidence="14">00978-12</strain>
    </source>
</reference>
<feature type="transmembrane region" description="Helical" evidence="13">
    <location>
        <begin position="121"/>
        <end position="144"/>
    </location>
</feature>
<dbReference type="InterPro" id="IPR036412">
    <property type="entry name" value="HAD-like_sf"/>
</dbReference>
<evidence type="ECO:0000256" key="3">
    <source>
        <dbReference type="ARBA" id="ARBA00009184"/>
    </source>
</evidence>
<evidence type="ECO:0000256" key="11">
    <source>
        <dbReference type="PIRSR" id="PIRSR604469-1"/>
    </source>
</evidence>
<dbReference type="GO" id="GO:0000287">
    <property type="term" value="F:magnesium ion binding"/>
    <property type="evidence" value="ECO:0007669"/>
    <property type="project" value="TreeGrafter"/>
</dbReference>
<dbReference type="Gene3D" id="3.40.50.1000">
    <property type="entry name" value="HAD superfamily/HAD-like"/>
    <property type="match status" value="2"/>
</dbReference>
<keyword evidence="13" id="KW-1133">Transmembrane helix</keyword>
<evidence type="ECO:0000256" key="5">
    <source>
        <dbReference type="ARBA" id="ARBA00022605"/>
    </source>
</evidence>
<evidence type="ECO:0000256" key="4">
    <source>
        <dbReference type="ARBA" id="ARBA00012640"/>
    </source>
</evidence>
<comment type="pathway">
    <text evidence="2">Amino-acid biosynthesis; L-serine biosynthesis; L-serine from 3-phospho-D-glycerate: step 3/3.</text>
</comment>
<dbReference type="Proteomes" id="UP000541610">
    <property type="component" value="Unassembled WGS sequence"/>
</dbReference>
<dbReference type="NCBIfam" id="TIGR01488">
    <property type="entry name" value="HAD-SF-IB"/>
    <property type="match status" value="1"/>
</dbReference>
<evidence type="ECO:0000256" key="9">
    <source>
        <dbReference type="ARBA" id="ARBA00023299"/>
    </source>
</evidence>
<feature type="region of interest" description="Disordered" evidence="12">
    <location>
        <begin position="321"/>
        <end position="349"/>
    </location>
</feature>
<dbReference type="Pfam" id="PF00702">
    <property type="entry name" value="Hydrolase"/>
    <property type="match status" value="1"/>
</dbReference>
<feature type="compositionally biased region" description="Basic and acidic residues" evidence="12">
    <location>
        <begin position="321"/>
        <end position="334"/>
    </location>
</feature>
<evidence type="ECO:0000313" key="14">
    <source>
        <dbReference type="EMBL" id="KAF4689182.1"/>
    </source>
</evidence>
<keyword evidence="9" id="KW-0718">Serine biosynthesis</keyword>
<keyword evidence="7" id="KW-0378">Hydrolase</keyword>
<dbReference type="OrthoDB" id="27226at2759"/>
<dbReference type="InterPro" id="IPR050582">
    <property type="entry name" value="HAD-like_SerB"/>
</dbReference>